<dbReference type="AlphaFoldDB" id="A0A068UGN9"/>
<dbReference type="OrthoDB" id="65569at2759"/>
<keyword evidence="3" id="KW-0326">Glycosidase</keyword>
<accession>A0A068UGN9</accession>
<dbReference type="Gene3D" id="3.20.20.80">
    <property type="entry name" value="Glycosidases"/>
    <property type="match status" value="1"/>
</dbReference>
<evidence type="ECO:0000256" key="1">
    <source>
        <dbReference type="ARBA" id="ARBA00010838"/>
    </source>
</evidence>
<dbReference type="GO" id="GO:0009821">
    <property type="term" value="P:alkaloid biosynthetic process"/>
    <property type="evidence" value="ECO:0007669"/>
    <property type="project" value="UniProtKB-ARBA"/>
</dbReference>
<dbReference type="GO" id="GO:0008422">
    <property type="term" value="F:beta-glucosidase activity"/>
    <property type="evidence" value="ECO:0007669"/>
    <property type="project" value="TreeGrafter"/>
</dbReference>
<evidence type="ECO:0000256" key="2">
    <source>
        <dbReference type="ARBA" id="ARBA00022801"/>
    </source>
</evidence>
<name>A0A068UGN9_COFCA</name>
<keyword evidence="6" id="KW-1185">Reference proteome</keyword>
<dbReference type="STRING" id="49390.A0A068UGN9"/>
<dbReference type="Gramene" id="CDP06798">
    <property type="protein sequence ID" value="CDP06798"/>
    <property type="gene ID" value="GSCOC_T00023777001"/>
</dbReference>
<evidence type="ECO:0000256" key="3">
    <source>
        <dbReference type="ARBA" id="ARBA00023295"/>
    </source>
</evidence>
<reference evidence="6" key="1">
    <citation type="journal article" date="2014" name="Science">
        <title>The coffee genome provides insight into the convergent evolution of caffeine biosynthesis.</title>
        <authorList>
            <person name="Denoeud F."/>
            <person name="Carretero-Paulet L."/>
            <person name="Dereeper A."/>
            <person name="Droc G."/>
            <person name="Guyot R."/>
            <person name="Pietrella M."/>
            <person name="Zheng C."/>
            <person name="Alberti A."/>
            <person name="Anthony F."/>
            <person name="Aprea G."/>
            <person name="Aury J.M."/>
            <person name="Bento P."/>
            <person name="Bernard M."/>
            <person name="Bocs S."/>
            <person name="Campa C."/>
            <person name="Cenci A."/>
            <person name="Combes M.C."/>
            <person name="Crouzillat D."/>
            <person name="Da Silva C."/>
            <person name="Daddiego L."/>
            <person name="De Bellis F."/>
            <person name="Dussert S."/>
            <person name="Garsmeur O."/>
            <person name="Gayraud T."/>
            <person name="Guignon V."/>
            <person name="Jahn K."/>
            <person name="Jamilloux V."/>
            <person name="Joet T."/>
            <person name="Labadie K."/>
            <person name="Lan T."/>
            <person name="Leclercq J."/>
            <person name="Lepelley M."/>
            <person name="Leroy T."/>
            <person name="Li L.T."/>
            <person name="Librado P."/>
            <person name="Lopez L."/>
            <person name="Munoz A."/>
            <person name="Noel B."/>
            <person name="Pallavicini A."/>
            <person name="Perrotta G."/>
            <person name="Poncet V."/>
            <person name="Pot D."/>
            <person name="Priyono X."/>
            <person name="Rigoreau M."/>
            <person name="Rouard M."/>
            <person name="Rozas J."/>
            <person name="Tranchant-Dubreuil C."/>
            <person name="VanBuren R."/>
            <person name="Zhang Q."/>
            <person name="Andrade A.C."/>
            <person name="Argout X."/>
            <person name="Bertrand B."/>
            <person name="de Kochko A."/>
            <person name="Graziosi G."/>
            <person name="Henry R.J."/>
            <person name="Jayarama X."/>
            <person name="Ming R."/>
            <person name="Nagai C."/>
            <person name="Rounsley S."/>
            <person name="Sankoff D."/>
            <person name="Giuliano G."/>
            <person name="Albert V.A."/>
            <person name="Wincker P."/>
            <person name="Lashermes P."/>
        </authorList>
    </citation>
    <scope>NUCLEOTIDE SEQUENCE [LARGE SCALE GENOMIC DNA]</scope>
    <source>
        <strain evidence="6">cv. DH200-94</strain>
    </source>
</reference>
<gene>
    <name evidence="5" type="ORF">GSCOC_T00023777001</name>
</gene>
<sequence length="109" mass="12301">MGRTYDTCVYNYMVKLGPHPSSFDPKRRILDHVKIEGGVFEGGRGPSSWDAFTQKTPGKANEGENANVACYSYKLFKEDVKIVKNIGLDSYRFSISWTRVLPGNKTTNF</sequence>
<dbReference type="EMBL" id="HG739107">
    <property type="protein sequence ID" value="CDP06798.1"/>
    <property type="molecule type" value="Genomic_DNA"/>
</dbReference>
<proteinExistence type="inferred from homology"/>
<dbReference type="PhylomeDB" id="A0A068UGN9"/>
<dbReference type="Proteomes" id="UP000295252">
    <property type="component" value="Chromosome IV"/>
</dbReference>
<comment type="similarity">
    <text evidence="1 4">Belongs to the glycosyl hydrolase 1 family.</text>
</comment>
<dbReference type="InterPro" id="IPR001360">
    <property type="entry name" value="Glyco_hydro_1"/>
</dbReference>
<dbReference type="PANTHER" id="PTHR10353:SF137">
    <property type="entry name" value="MYROSINASE 3-RELATED"/>
    <property type="match status" value="1"/>
</dbReference>
<dbReference type="SUPFAM" id="SSF51445">
    <property type="entry name" value="(Trans)glycosidases"/>
    <property type="match status" value="1"/>
</dbReference>
<dbReference type="PANTHER" id="PTHR10353">
    <property type="entry name" value="GLYCOSYL HYDROLASE"/>
    <property type="match status" value="1"/>
</dbReference>
<organism evidence="5 6">
    <name type="scientific">Coffea canephora</name>
    <name type="common">Robusta coffee</name>
    <dbReference type="NCBI Taxonomy" id="49390"/>
    <lineage>
        <taxon>Eukaryota</taxon>
        <taxon>Viridiplantae</taxon>
        <taxon>Streptophyta</taxon>
        <taxon>Embryophyta</taxon>
        <taxon>Tracheophyta</taxon>
        <taxon>Spermatophyta</taxon>
        <taxon>Magnoliopsida</taxon>
        <taxon>eudicotyledons</taxon>
        <taxon>Gunneridae</taxon>
        <taxon>Pentapetalae</taxon>
        <taxon>asterids</taxon>
        <taxon>lamiids</taxon>
        <taxon>Gentianales</taxon>
        <taxon>Rubiaceae</taxon>
        <taxon>Ixoroideae</taxon>
        <taxon>Gardenieae complex</taxon>
        <taxon>Bertiereae - Coffeeae clade</taxon>
        <taxon>Coffeeae</taxon>
        <taxon>Coffea</taxon>
    </lineage>
</organism>
<dbReference type="InParanoid" id="A0A068UGN9"/>
<dbReference type="Pfam" id="PF00232">
    <property type="entry name" value="Glyco_hydro_1"/>
    <property type="match status" value="1"/>
</dbReference>
<evidence type="ECO:0000256" key="4">
    <source>
        <dbReference type="RuleBase" id="RU003690"/>
    </source>
</evidence>
<dbReference type="InterPro" id="IPR017853">
    <property type="entry name" value="GH"/>
</dbReference>
<protein>
    <submittedName>
        <fullName evidence="5">Uncharacterized protein</fullName>
    </submittedName>
</protein>
<evidence type="ECO:0000313" key="6">
    <source>
        <dbReference type="Proteomes" id="UP000295252"/>
    </source>
</evidence>
<keyword evidence="2" id="KW-0378">Hydrolase</keyword>
<evidence type="ECO:0000313" key="5">
    <source>
        <dbReference type="EMBL" id="CDP06798.1"/>
    </source>
</evidence>
<dbReference type="GO" id="GO:0005975">
    <property type="term" value="P:carbohydrate metabolic process"/>
    <property type="evidence" value="ECO:0007669"/>
    <property type="project" value="InterPro"/>
</dbReference>